<reference evidence="7 9" key="3">
    <citation type="submission" date="2017-10" db="EMBL/GenBank/DDBJ databases">
        <title>Extensive intraspecific genome diversity in a model arbuscular mycorrhizal fungus.</title>
        <authorList>
            <person name="Chen E.C.H."/>
            <person name="Morin E."/>
            <person name="Baudet D."/>
            <person name="Noel J."/>
            <person name="Ndikumana S."/>
            <person name="Charron P."/>
            <person name="St-Onge C."/>
            <person name="Giorgi J."/>
            <person name="Grigoriev I.V."/>
            <person name="Roux C."/>
            <person name="Martin F.M."/>
            <person name="Corradi N."/>
        </authorList>
    </citation>
    <scope>NUCLEOTIDE SEQUENCE [LARGE SCALE GENOMIC DNA]</scope>
    <source>
        <strain evidence="5 7">A1</strain>
        <strain evidence="6 9">C2</strain>
    </source>
</reference>
<dbReference type="VEuPathDB" id="FungiDB:RhiirA1_339525"/>
<reference evidence="5 7" key="4">
    <citation type="submission" date="2017-10" db="EMBL/GenBank/DDBJ databases">
        <title>Genome analyses suggest a sexual origin of heterokaryosis in a supposedly ancient asexual fungus.</title>
        <authorList>
            <person name="Corradi N."/>
            <person name="Sedzielewska K."/>
            <person name="Noel J."/>
            <person name="Charron P."/>
            <person name="Farinelli L."/>
            <person name="Marton T."/>
            <person name="Kruger M."/>
            <person name="Pelin A."/>
            <person name="Brachmann A."/>
            <person name="Corradi N."/>
        </authorList>
    </citation>
    <scope>NUCLEOTIDE SEQUENCE [LARGE SCALE GENOMIC DNA]</scope>
    <source>
        <strain evidence="5 7">A1</strain>
    </source>
</reference>
<dbReference type="GO" id="GO:0006355">
    <property type="term" value="P:regulation of DNA-templated transcription"/>
    <property type="evidence" value="ECO:0007669"/>
    <property type="project" value="TreeGrafter"/>
</dbReference>
<protein>
    <submittedName>
        <fullName evidence="6">SET domain-containing protein</fullName>
    </submittedName>
</protein>
<sequence>MLKKNSNCYGLFAETNISPGLFIVEFKGEVCLKSDYKANESNQYSLLGVTQPFVLFYPVLNLCVDARRVGTEARFIRRSCHPNAETRTIVVPGLSKGKGKETEIEKEEVQSSTPDNRD</sequence>
<feature type="compositionally biased region" description="Basic and acidic residues" evidence="2">
    <location>
        <begin position="98"/>
        <end position="118"/>
    </location>
</feature>
<dbReference type="Proteomes" id="UP000232688">
    <property type="component" value="Unassembled WGS sequence"/>
</dbReference>
<dbReference type="Proteomes" id="UP000232722">
    <property type="component" value="Unassembled WGS sequence"/>
</dbReference>
<dbReference type="Gene3D" id="2.170.270.10">
    <property type="entry name" value="SET domain"/>
    <property type="match status" value="1"/>
</dbReference>
<dbReference type="Pfam" id="PF00856">
    <property type="entry name" value="SET"/>
    <property type="match status" value="1"/>
</dbReference>
<evidence type="ECO:0000313" key="8">
    <source>
        <dbReference type="Proteomes" id="UP000232722"/>
    </source>
</evidence>
<dbReference type="EMBL" id="LLXL01000152">
    <property type="protein sequence ID" value="PKK76988.1"/>
    <property type="molecule type" value="Genomic_DNA"/>
</dbReference>
<dbReference type="GO" id="GO:0070210">
    <property type="term" value="C:Rpd3L-Expanded complex"/>
    <property type="evidence" value="ECO:0007669"/>
    <property type="project" value="TreeGrafter"/>
</dbReference>
<organism evidence="6 9">
    <name type="scientific">Rhizophagus irregularis</name>
    <dbReference type="NCBI Taxonomy" id="588596"/>
    <lineage>
        <taxon>Eukaryota</taxon>
        <taxon>Fungi</taxon>
        <taxon>Fungi incertae sedis</taxon>
        <taxon>Mucoromycota</taxon>
        <taxon>Glomeromycotina</taxon>
        <taxon>Glomeromycetes</taxon>
        <taxon>Glomerales</taxon>
        <taxon>Glomeraceae</taxon>
        <taxon>Rhizophagus</taxon>
    </lineage>
</organism>
<accession>A0A2N1NSX3</accession>
<feature type="non-terminal residue" evidence="6">
    <location>
        <position position="118"/>
    </location>
</feature>
<dbReference type="InterPro" id="IPR001214">
    <property type="entry name" value="SET_dom"/>
</dbReference>
<dbReference type="GO" id="GO:0034967">
    <property type="term" value="C:Set3 complex"/>
    <property type="evidence" value="ECO:0007669"/>
    <property type="project" value="TreeGrafter"/>
</dbReference>
<reference evidence="4 8" key="2">
    <citation type="submission" date="2017-09" db="EMBL/GenBank/DDBJ databases">
        <title>Extensive intraspecific genome diversity in a model arbuscular mycorrhizal fungus.</title>
        <authorList>
            <person name="Chen E.C."/>
            <person name="Morin E."/>
            <person name="Beaudet D."/>
            <person name="Noel J."/>
            <person name="Ndikumana S."/>
            <person name="Charron P."/>
            <person name="St-Onge C."/>
            <person name="Giorgi J."/>
            <person name="Grigoriev I.V."/>
            <person name="Roux C."/>
            <person name="Martin F.M."/>
            <person name="Corradi N."/>
        </authorList>
    </citation>
    <scope>NUCLEOTIDE SEQUENCE [LARGE SCALE GENOMIC DNA]</scope>
    <source>
        <strain evidence="4 8">A5</strain>
    </source>
</reference>
<evidence type="ECO:0000259" key="3">
    <source>
        <dbReference type="Pfam" id="PF00856"/>
    </source>
</evidence>
<dbReference type="AlphaFoldDB" id="A0A2N1NSX3"/>
<evidence type="ECO:0000313" key="6">
    <source>
        <dbReference type="EMBL" id="PKK76988.1"/>
    </source>
</evidence>
<evidence type="ECO:0000256" key="1">
    <source>
        <dbReference type="ARBA" id="ARBA00022853"/>
    </source>
</evidence>
<dbReference type="SUPFAM" id="SSF82199">
    <property type="entry name" value="SET domain"/>
    <property type="match status" value="1"/>
</dbReference>
<feature type="region of interest" description="Disordered" evidence="2">
    <location>
        <begin position="92"/>
        <end position="118"/>
    </location>
</feature>
<dbReference type="Proteomes" id="UP000233469">
    <property type="component" value="Unassembled WGS sequence"/>
</dbReference>
<reference evidence="8 9" key="1">
    <citation type="submission" date="2016-04" db="EMBL/GenBank/DDBJ databases">
        <title>Genome analyses suggest a sexual origin of heterokaryosis in a supposedly ancient asexual fungus.</title>
        <authorList>
            <person name="Ropars J."/>
            <person name="Sedzielewska K."/>
            <person name="Noel J."/>
            <person name="Charron P."/>
            <person name="Farinelli L."/>
            <person name="Marton T."/>
            <person name="Kruger M."/>
            <person name="Pelin A."/>
            <person name="Brachmann A."/>
            <person name="Corradi N."/>
        </authorList>
    </citation>
    <scope>NUCLEOTIDE SEQUENCE [LARGE SCALE GENOMIC DNA]</scope>
    <source>
        <strain evidence="4 8">A5</strain>
        <strain evidence="6 9">C2</strain>
    </source>
</reference>
<evidence type="ECO:0000313" key="7">
    <source>
        <dbReference type="Proteomes" id="UP000232688"/>
    </source>
</evidence>
<evidence type="ECO:0000313" key="5">
    <source>
        <dbReference type="EMBL" id="PKC70090.1"/>
    </source>
</evidence>
<dbReference type="GO" id="GO:0006325">
    <property type="term" value="P:chromatin organization"/>
    <property type="evidence" value="ECO:0007669"/>
    <property type="project" value="UniProtKB-KW"/>
</dbReference>
<dbReference type="VEuPathDB" id="FungiDB:FUN_021410"/>
<dbReference type="EMBL" id="LLXJ01000182">
    <property type="protein sequence ID" value="PKC13565.1"/>
    <property type="molecule type" value="Genomic_DNA"/>
</dbReference>
<dbReference type="PANTHER" id="PTHR46462:SF3">
    <property type="entry name" value="UPSET, ISOFORM A"/>
    <property type="match status" value="1"/>
</dbReference>
<proteinExistence type="predicted"/>
<evidence type="ECO:0000313" key="9">
    <source>
        <dbReference type="Proteomes" id="UP000233469"/>
    </source>
</evidence>
<evidence type="ECO:0000313" key="4">
    <source>
        <dbReference type="EMBL" id="PKC13565.1"/>
    </source>
</evidence>
<keyword evidence="1" id="KW-0156">Chromatin regulator</keyword>
<comment type="caution">
    <text evidence="6">The sequence shown here is derived from an EMBL/GenBank/DDBJ whole genome shotgun (WGS) entry which is preliminary data.</text>
</comment>
<dbReference type="PANTHER" id="PTHR46462">
    <property type="entry name" value="UPSET, ISOFORM A"/>
    <property type="match status" value="1"/>
</dbReference>
<dbReference type="VEuPathDB" id="FungiDB:RhiirFUN_003225"/>
<dbReference type="InterPro" id="IPR046341">
    <property type="entry name" value="SET_dom_sf"/>
</dbReference>
<name>A0A2N1NSX3_9GLOM</name>
<dbReference type="EMBL" id="LLXH01000242">
    <property type="protein sequence ID" value="PKC70090.1"/>
    <property type="molecule type" value="Genomic_DNA"/>
</dbReference>
<evidence type="ECO:0000256" key="2">
    <source>
        <dbReference type="SAM" id="MobiDB-lite"/>
    </source>
</evidence>
<feature type="domain" description="SET" evidence="3">
    <location>
        <begin position="9"/>
        <end position="91"/>
    </location>
</feature>
<gene>
    <name evidence="5" type="ORF">RhiirA1_339525</name>
    <name evidence="4" type="ORF">RhiirA5_458572</name>
    <name evidence="6" type="ORF">RhiirC2_653704</name>
</gene>